<dbReference type="InterPro" id="IPR000792">
    <property type="entry name" value="Tscrpt_reg_LuxR_C"/>
</dbReference>
<dbReference type="SUPFAM" id="SSF52172">
    <property type="entry name" value="CheY-like"/>
    <property type="match status" value="1"/>
</dbReference>
<keyword evidence="3" id="KW-0238">DNA-binding</keyword>
<evidence type="ECO:0000256" key="1">
    <source>
        <dbReference type="ARBA" id="ARBA00022553"/>
    </source>
</evidence>
<evidence type="ECO:0000313" key="9">
    <source>
        <dbReference type="Proteomes" id="UP001596087"/>
    </source>
</evidence>
<evidence type="ECO:0000259" key="7">
    <source>
        <dbReference type="PROSITE" id="PS50110"/>
    </source>
</evidence>
<dbReference type="Gene3D" id="3.40.50.2300">
    <property type="match status" value="1"/>
</dbReference>
<evidence type="ECO:0000259" key="6">
    <source>
        <dbReference type="PROSITE" id="PS50043"/>
    </source>
</evidence>
<evidence type="ECO:0000256" key="5">
    <source>
        <dbReference type="PROSITE-ProRule" id="PRU00169"/>
    </source>
</evidence>
<evidence type="ECO:0000313" key="8">
    <source>
        <dbReference type="EMBL" id="MFC5177827.1"/>
    </source>
</evidence>
<keyword evidence="1 5" id="KW-0597">Phosphoprotein</keyword>
<dbReference type="InterPro" id="IPR058245">
    <property type="entry name" value="NreC/VraR/RcsB-like_REC"/>
</dbReference>
<proteinExistence type="predicted"/>
<evidence type="ECO:0000256" key="3">
    <source>
        <dbReference type="ARBA" id="ARBA00023125"/>
    </source>
</evidence>
<dbReference type="PROSITE" id="PS50043">
    <property type="entry name" value="HTH_LUXR_2"/>
    <property type="match status" value="1"/>
</dbReference>
<dbReference type="PROSITE" id="PS00622">
    <property type="entry name" value="HTH_LUXR_1"/>
    <property type="match status" value="1"/>
</dbReference>
<dbReference type="Pfam" id="PF00072">
    <property type="entry name" value="Response_reg"/>
    <property type="match status" value="1"/>
</dbReference>
<dbReference type="PANTHER" id="PTHR43214">
    <property type="entry name" value="TWO-COMPONENT RESPONSE REGULATOR"/>
    <property type="match status" value="1"/>
</dbReference>
<dbReference type="InterPro" id="IPR011006">
    <property type="entry name" value="CheY-like_superfamily"/>
</dbReference>
<keyword evidence="2" id="KW-0805">Transcription regulation</keyword>
<dbReference type="SMART" id="SM00448">
    <property type="entry name" value="REC"/>
    <property type="match status" value="1"/>
</dbReference>
<dbReference type="PROSITE" id="PS50110">
    <property type="entry name" value="RESPONSE_REGULATORY"/>
    <property type="match status" value="1"/>
</dbReference>
<dbReference type="PANTHER" id="PTHR43214:SF24">
    <property type="entry name" value="TRANSCRIPTIONAL REGULATORY PROTEIN NARL-RELATED"/>
    <property type="match status" value="1"/>
</dbReference>
<dbReference type="PRINTS" id="PR00038">
    <property type="entry name" value="HTHLUXR"/>
</dbReference>
<dbReference type="InterPro" id="IPR039420">
    <property type="entry name" value="WalR-like"/>
</dbReference>
<evidence type="ECO:0000256" key="2">
    <source>
        <dbReference type="ARBA" id="ARBA00023015"/>
    </source>
</evidence>
<keyword evidence="4" id="KW-0804">Transcription</keyword>
<dbReference type="CDD" id="cd06170">
    <property type="entry name" value="LuxR_C_like"/>
    <property type="match status" value="1"/>
</dbReference>
<feature type="domain" description="Response regulatory" evidence="7">
    <location>
        <begin position="3"/>
        <end position="118"/>
    </location>
</feature>
<dbReference type="Pfam" id="PF00196">
    <property type="entry name" value="GerE"/>
    <property type="match status" value="1"/>
</dbReference>
<dbReference type="InterPro" id="IPR001789">
    <property type="entry name" value="Sig_transdc_resp-reg_receiver"/>
</dbReference>
<evidence type="ECO:0000256" key="4">
    <source>
        <dbReference type="ARBA" id="ARBA00023163"/>
    </source>
</evidence>
<dbReference type="RefSeq" id="WP_378591199.1">
    <property type="nucleotide sequence ID" value="NZ_JBHSKD010000018.1"/>
</dbReference>
<name>A0ABW0BLL6_9ACTN</name>
<gene>
    <name evidence="8" type="ORF">ACFPGP_14185</name>
</gene>
<comment type="caution">
    <text evidence="8">The sequence shown here is derived from an EMBL/GenBank/DDBJ whole genome shotgun (WGS) entry which is preliminary data.</text>
</comment>
<accession>A0ABW0BLL6</accession>
<feature type="modified residue" description="4-aspartylphosphate" evidence="5">
    <location>
        <position position="53"/>
    </location>
</feature>
<dbReference type="CDD" id="cd17535">
    <property type="entry name" value="REC_NarL-like"/>
    <property type="match status" value="1"/>
</dbReference>
<sequence>MTRVVVADDQELVRSGLQLVLEARGCEVVGVAGDGREAVAVVTATEPDVVLMDIRMPELDGIAATRELTAAGSPSRVLVLTTYDLDRYVYDALAAGAAGFLLKATPPDRLVEGIRTVCAGESLLSPVLTQRLIESYLRHPPADGAVAVVETLTGRERQVLVLVARGLSNDQIAAELVVAESTVKTHVNRLLAKLGLTTRVQAVVLAWELGLVRREPA</sequence>
<keyword evidence="9" id="KW-1185">Reference proteome</keyword>
<organism evidence="8 9">
    <name type="scientific">Nocardioides taihuensis</name>
    <dbReference type="NCBI Taxonomy" id="1835606"/>
    <lineage>
        <taxon>Bacteria</taxon>
        <taxon>Bacillati</taxon>
        <taxon>Actinomycetota</taxon>
        <taxon>Actinomycetes</taxon>
        <taxon>Propionibacteriales</taxon>
        <taxon>Nocardioidaceae</taxon>
        <taxon>Nocardioides</taxon>
    </lineage>
</organism>
<dbReference type="SMART" id="SM00421">
    <property type="entry name" value="HTH_LUXR"/>
    <property type="match status" value="1"/>
</dbReference>
<reference evidence="9" key="1">
    <citation type="journal article" date="2019" name="Int. J. Syst. Evol. Microbiol.">
        <title>The Global Catalogue of Microorganisms (GCM) 10K type strain sequencing project: providing services to taxonomists for standard genome sequencing and annotation.</title>
        <authorList>
            <consortium name="The Broad Institute Genomics Platform"/>
            <consortium name="The Broad Institute Genome Sequencing Center for Infectious Disease"/>
            <person name="Wu L."/>
            <person name="Ma J."/>
        </authorList>
    </citation>
    <scope>NUCLEOTIDE SEQUENCE [LARGE SCALE GENOMIC DNA]</scope>
    <source>
        <strain evidence="9">DFY41</strain>
    </source>
</reference>
<dbReference type="EMBL" id="JBHSKD010000018">
    <property type="protein sequence ID" value="MFC5177827.1"/>
    <property type="molecule type" value="Genomic_DNA"/>
</dbReference>
<protein>
    <submittedName>
        <fullName evidence="8">Response regulator</fullName>
    </submittedName>
</protein>
<feature type="domain" description="HTH luxR-type" evidence="6">
    <location>
        <begin position="145"/>
        <end position="210"/>
    </location>
</feature>
<dbReference type="Proteomes" id="UP001596087">
    <property type="component" value="Unassembled WGS sequence"/>
</dbReference>